<evidence type="ECO:0000256" key="2">
    <source>
        <dbReference type="ARBA" id="ARBA00022705"/>
    </source>
</evidence>
<gene>
    <name evidence="6" type="ORF">J07HQW2_01755</name>
</gene>
<dbReference type="PANTHER" id="PTHR10763:SF26">
    <property type="entry name" value="CELL DIVISION CONTROL PROTEIN 6 HOMOLOG"/>
    <property type="match status" value="1"/>
</dbReference>
<dbReference type="PANTHER" id="PTHR10763">
    <property type="entry name" value="CELL DIVISION CONTROL PROTEIN 6-RELATED"/>
    <property type="match status" value="1"/>
</dbReference>
<dbReference type="EMBL" id="KE356561">
    <property type="protein sequence ID" value="ERG95302.1"/>
    <property type="molecule type" value="Genomic_DNA"/>
</dbReference>
<accession>U1PNI1</accession>
<dbReference type="InterPro" id="IPR003593">
    <property type="entry name" value="AAA+_ATPase"/>
</dbReference>
<proteinExistence type="inferred from homology"/>
<evidence type="ECO:0000313" key="6">
    <source>
        <dbReference type="EMBL" id="ERG95302.1"/>
    </source>
</evidence>
<evidence type="ECO:0000259" key="5">
    <source>
        <dbReference type="SMART" id="SM00382"/>
    </source>
</evidence>
<dbReference type="InterPro" id="IPR055237">
    <property type="entry name" value="Cdc6_lid"/>
</dbReference>
<reference evidence="6 7" key="1">
    <citation type="journal article" date="2013" name="PLoS ONE">
        <title>Assembly-driven community genomics of a hypersaline microbial ecosystem.</title>
        <authorList>
            <person name="Podell S."/>
            <person name="Ugalde J.A."/>
            <person name="Narasingarao P."/>
            <person name="Banfield J.F."/>
            <person name="Heidelberg K.B."/>
            <person name="Allen E.E."/>
        </authorList>
    </citation>
    <scope>NUCLEOTIDE SEQUENCE [LARGE SCALE GENOMIC DNA]</scope>
    <source>
        <strain evidence="7">J07HQW2</strain>
    </source>
</reference>
<organism evidence="6 7">
    <name type="scientific">Haloquadratum walsbyi J07HQW2</name>
    <dbReference type="NCBI Taxonomy" id="1238425"/>
    <lineage>
        <taxon>Archaea</taxon>
        <taxon>Methanobacteriati</taxon>
        <taxon>Methanobacteriota</taxon>
        <taxon>Stenosarchaea group</taxon>
        <taxon>Halobacteria</taxon>
        <taxon>Halobacteriales</taxon>
        <taxon>Haloferacaceae</taxon>
        <taxon>Haloquadratum</taxon>
    </lineage>
</organism>
<protein>
    <submittedName>
        <fullName evidence="6">ATPase family associated with various cellular activities (AAA)</fullName>
    </submittedName>
</protein>
<dbReference type="InterPro" id="IPR027417">
    <property type="entry name" value="P-loop_NTPase"/>
</dbReference>
<keyword evidence="2" id="KW-0235">DNA replication</keyword>
<dbReference type="Gene3D" id="1.10.8.60">
    <property type="match status" value="1"/>
</dbReference>
<comment type="similarity">
    <text evidence="1">Belongs to the CDC6/cdc18 family.</text>
</comment>
<dbReference type="eggNOG" id="arCOG00467">
    <property type="taxonomic scope" value="Archaea"/>
</dbReference>
<dbReference type="Pfam" id="PF22703">
    <property type="entry name" value="Cdc6_lid"/>
    <property type="match status" value="1"/>
</dbReference>
<dbReference type="GO" id="GO:0016887">
    <property type="term" value="F:ATP hydrolysis activity"/>
    <property type="evidence" value="ECO:0007669"/>
    <property type="project" value="InterPro"/>
</dbReference>
<evidence type="ECO:0000313" key="7">
    <source>
        <dbReference type="Proteomes" id="UP000030710"/>
    </source>
</evidence>
<evidence type="ECO:0000256" key="3">
    <source>
        <dbReference type="ARBA" id="ARBA00022741"/>
    </source>
</evidence>
<feature type="domain" description="AAA+ ATPase" evidence="5">
    <location>
        <begin position="2"/>
        <end position="146"/>
    </location>
</feature>
<keyword evidence="3" id="KW-0547">Nucleotide-binding</keyword>
<dbReference type="InterPro" id="IPR050311">
    <property type="entry name" value="ORC1/CDC6"/>
</dbReference>
<dbReference type="SMART" id="SM00382">
    <property type="entry name" value="AAA"/>
    <property type="match status" value="1"/>
</dbReference>
<dbReference type="STRING" id="1238425.J07HQW2_01755"/>
<dbReference type="Gene3D" id="3.40.50.300">
    <property type="entry name" value="P-loop containing nucleotide triphosphate hydrolases"/>
    <property type="match status" value="1"/>
</dbReference>
<evidence type="ECO:0000256" key="1">
    <source>
        <dbReference type="ARBA" id="ARBA00006184"/>
    </source>
</evidence>
<evidence type="ECO:0000256" key="4">
    <source>
        <dbReference type="ARBA" id="ARBA00022840"/>
    </source>
</evidence>
<sequence>MRVGNLLVHGPAGAGKTTCVRHVFEQLEDETSTRAIYINCRQYNIRSSLLTELLIEIGYPALRKGRPVDGILSRLQEFIRKNRSGVAIALDELDCLGDQTEVVYNLEMLSSSIEKDIGLMMVPNRDPRQLWSDLRSESRLDCSILCFDPYSEAEFVDIFNQRVTQAFRPGVVEDGIVEVIAEQVAPDSGDCREARVGC</sequence>
<dbReference type="GO" id="GO:0006260">
    <property type="term" value="P:DNA replication"/>
    <property type="evidence" value="ECO:0007669"/>
    <property type="project" value="UniProtKB-KW"/>
</dbReference>
<name>U1PNI1_9EURY</name>
<dbReference type="Proteomes" id="UP000030710">
    <property type="component" value="Unassembled WGS sequence"/>
</dbReference>
<dbReference type="HOGENOM" id="CLU_091577_0_0_2"/>
<dbReference type="InterPro" id="IPR049945">
    <property type="entry name" value="AAA_22"/>
</dbReference>
<keyword evidence="4" id="KW-0067">ATP-binding</keyword>
<dbReference type="GO" id="GO:0005524">
    <property type="term" value="F:ATP binding"/>
    <property type="evidence" value="ECO:0007669"/>
    <property type="project" value="UniProtKB-KW"/>
</dbReference>
<dbReference type="AlphaFoldDB" id="U1PNI1"/>
<dbReference type="Pfam" id="PF13401">
    <property type="entry name" value="AAA_22"/>
    <property type="match status" value="1"/>
</dbReference>
<dbReference type="SUPFAM" id="SSF52540">
    <property type="entry name" value="P-loop containing nucleoside triphosphate hydrolases"/>
    <property type="match status" value="1"/>
</dbReference>